<keyword evidence="2" id="KW-1185">Reference proteome</keyword>
<dbReference type="AlphaFoldDB" id="A0AAV4XZU1"/>
<reference evidence="1 2" key="1">
    <citation type="submission" date="2021-06" db="EMBL/GenBank/DDBJ databases">
        <title>Caerostris extrusa draft genome.</title>
        <authorList>
            <person name="Kono N."/>
            <person name="Arakawa K."/>
        </authorList>
    </citation>
    <scope>NUCLEOTIDE SEQUENCE [LARGE SCALE GENOMIC DNA]</scope>
</reference>
<accession>A0AAV4XZU1</accession>
<organism evidence="1 2">
    <name type="scientific">Caerostris extrusa</name>
    <name type="common">Bark spider</name>
    <name type="synonym">Caerostris bankana</name>
    <dbReference type="NCBI Taxonomy" id="172846"/>
    <lineage>
        <taxon>Eukaryota</taxon>
        <taxon>Metazoa</taxon>
        <taxon>Ecdysozoa</taxon>
        <taxon>Arthropoda</taxon>
        <taxon>Chelicerata</taxon>
        <taxon>Arachnida</taxon>
        <taxon>Araneae</taxon>
        <taxon>Araneomorphae</taxon>
        <taxon>Entelegynae</taxon>
        <taxon>Araneoidea</taxon>
        <taxon>Araneidae</taxon>
        <taxon>Caerostris</taxon>
    </lineage>
</organism>
<evidence type="ECO:0000313" key="2">
    <source>
        <dbReference type="Proteomes" id="UP001054945"/>
    </source>
</evidence>
<gene>
    <name evidence="1" type="ORF">CEXT_333951</name>
</gene>
<evidence type="ECO:0000313" key="1">
    <source>
        <dbReference type="EMBL" id="GIY99424.1"/>
    </source>
</evidence>
<dbReference type="Proteomes" id="UP001054945">
    <property type="component" value="Unassembled WGS sequence"/>
</dbReference>
<dbReference type="EMBL" id="BPLR01018421">
    <property type="protein sequence ID" value="GIY99424.1"/>
    <property type="molecule type" value="Genomic_DNA"/>
</dbReference>
<name>A0AAV4XZU1_CAEEX</name>
<sequence length="131" mass="14865">MLPVLLRIQIHHEFIAIQKKSEFSDIQCVNQPESHENADIWKQLKRRKAQFYREEGENAMVTSQHCSHSSLLCAANETKSLRQVSRRAATCLVLPPAPCFQACHALPCAWGQGHSDEASLAESLSVRRFYC</sequence>
<comment type="caution">
    <text evidence="1">The sequence shown here is derived from an EMBL/GenBank/DDBJ whole genome shotgun (WGS) entry which is preliminary data.</text>
</comment>
<protein>
    <submittedName>
        <fullName evidence="1">Uncharacterized protein</fullName>
    </submittedName>
</protein>
<proteinExistence type="predicted"/>